<proteinExistence type="predicted"/>
<evidence type="ECO:0000313" key="1">
    <source>
        <dbReference type="EMBL" id="MCW3477363.1"/>
    </source>
</evidence>
<protein>
    <submittedName>
        <fullName evidence="1">Phage tail tube protein</fullName>
    </submittedName>
</protein>
<accession>A0AA42CFP5</accession>
<keyword evidence="2" id="KW-1185">Reference proteome</keyword>
<evidence type="ECO:0000313" key="2">
    <source>
        <dbReference type="Proteomes" id="UP001165679"/>
    </source>
</evidence>
<name>A0AA42CFP5_9PROT</name>
<dbReference type="Proteomes" id="UP001165679">
    <property type="component" value="Unassembled WGS sequence"/>
</dbReference>
<dbReference type="Pfam" id="PF18906">
    <property type="entry name" value="Phage_tube_2"/>
    <property type="match status" value="1"/>
</dbReference>
<organism evidence="1 2">
    <name type="scientific">Limobrevibacterium gyesilva</name>
    <dbReference type="NCBI Taxonomy" id="2991712"/>
    <lineage>
        <taxon>Bacteria</taxon>
        <taxon>Pseudomonadati</taxon>
        <taxon>Pseudomonadota</taxon>
        <taxon>Alphaproteobacteria</taxon>
        <taxon>Acetobacterales</taxon>
        <taxon>Acetobacteraceae</taxon>
        <taxon>Limobrevibacterium</taxon>
    </lineage>
</organism>
<dbReference type="EMBL" id="JAPDNT010000036">
    <property type="protein sequence ID" value="MCW3477363.1"/>
    <property type="molecule type" value="Genomic_DNA"/>
</dbReference>
<comment type="caution">
    <text evidence="1">The sequence shown here is derived from an EMBL/GenBank/DDBJ whole genome shotgun (WGS) entry which is preliminary data.</text>
</comment>
<sequence length="316" mass="33040">MALIPARARGTRLQLLAKAETTVGTKATGAYAQLPCYSFDMSAQQPQVEDPVLSYGIGRNPMDPFPDALTLKGNAKVPLETGNIDFWLTLLFGTKVTTGTTTKTDTWTAGGALPSATFEKGLLDTVDFYEFDGVFADTLGIDIAPSGTATMTVGLAALTQQPVANASIGGTPTRATYGRLLNKSASVLLDSTAVANVTGGTLSISNNLEEVRTVRGDTTGAPAGYDAGELKLDGKLSLRYDSRSMTTAALANAPHTLSLQWPLTGGYLLSFNFPRCFIETPSVPIAGPGGIEQTINIKAAYDATAAAAFTVTMTHT</sequence>
<reference evidence="1" key="1">
    <citation type="submission" date="2022-09" db="EMBL/GenBank/DDBJ databases">
        <title>Rhodovastum sp. nov. RN2-1 isolated from soil in Seongnam, South Korea.</title>
        <authorList>
            <person name="Le N.T."/>
        </authorList>
    </citation>
    <scope>NUCLEOTIDE SEQUENCE</scope>
    <source>
        <strain evidence="1">RN2-1</strain>
    </source>
</reference>
<gene>
    <name evidence="1" type="ORF">OL599_22600</name>
</gene>
<dbReference type="RefSeq" id="WP_264716308.1">
    <property type="nucleotide sequence ID" value="NZ_JAPDNT010000036.1"/>
</dbReference>
<dbReference type="InterPro" id="IPR044000">
    <property type="entry name" value="Phage_tube_2"/>
</dbReference>
<dbReference type="AlphaFoldDB" id="A0AA42CFP5"/>
<reference evidence="1" key="2">
    <citation type="submission" date="2022-10" db="EMBL/GenBank/DDBJ databases">
        <authorList>
            <person name="Trinh H.N."/>
        </authorList>
    </citation>
    <scope>NUCLEOTIDE SEQUENCE</scope>
    <source>
        <strain evidence="1">RN2-1</strain>
    </source>
</reference>